<feature type="region of interest" description="Disordered" evidence="1">
    <location>
        <begin position="193"/>
        <end position="252"/>
    </location>
</feature>
<dbReference type="PANTHER" id="PTHR33223">
    <property type="entry name" value="CCHC-TYPE DOMAIN-CONTAINING PROTEIN"/>
    <property type="match status" value="1"/>
</dbReference>
<keyword evidence="4" id="KW-1185">Reference proteome</keyword>
<evidence type="ECO:0000313" key="4">
    <source>
        <dbReference type="Proteomes" id="UP001454036"/>
    </source>
</evidence>
<dbReference type="InterPro" id="IPR005162">
    <property type="entry name" value="Retrotrans_gag_dom"/>
</dbReference>
<gene>
    <name evidence="3" type="ORF">LIER_13455</name>
</gene>
<name>A0AAV3PVH5_LITER</name>
<evidence type="ECO:0000313" key="3">
    <source>
        <dbReference type="EMBL" id="GAA0155812.1"/>
    </source>
</evidence>
<dbReference type="Proteomes" id="UP001454036">
    <property type="component" value="Unassembled WGS sequence"/>
</dbReference>
<protein>
    <recommendedName>
        <fullName evidence="2">Retrotransposon gag domain-containing protein</fullName>
    </recommendedName>
</protein>
<dbReference type="AlphaFoldDB" id="A0AAV3PVH5"/>
<proteinExistence type="predicted"/>
<evidence type="ECO:0000256" key="1">
    <source>
        <dbReference type="SAM" id="MobiDB-lite"/>
    </source>
</evidence>
<dbReference type="PANTHER" id="PTHR33223:SF10">
    <property type="entry name" value="AMINOTRANSFERASE-LIKE PLANT MOBILE DOMAIN-CONTAINING PROTEIN"/>
    <property type="match status" value="1"/>
</dbReference>
<evidence type="ECO:0000259" key="2">
    <source>
        <dbReference type="Pfam" id="PF03732"/>
    </source>
</evidence>
<reference evidence="3 4" key="1">
    <citation type="submission" date="2024-01" db="EMBL/GenBank/DDBJ databases">
        <title>The complete chloroplast genome sequence of Lithospermum erythrorhizon: insights into the phylogenetic relationship among Boraginaceae species and the maternal lineages of purple gromwells.</title>
        <authorList>
            <person name="Okada T."/>
            <person name="Watanabe K."/>
        </authorList>
    </citation>
    <scope>NUCLEOTIDE SEQUENCE [LARGE SCALE GENOMIC DNA]</scope>
</reference>
<sequence>MTITSNDPNIYAKAFSNSLSNRALEWYMTLPLKSIDSYQQTVDAFIAKFGSAIQKHQDERALLDIQQRPNETLKSYHKRYNDILLTIPVVNNKVVYMAFYRGLAYGKLKKDLVLETPLPKDDLTTRLEVYAQIEDKKLLPKPVRMRSAPGKRDRTCYCKYYHEHGHDTNECRVLDAEIEKIIKRGYLKEFMAKGTQRDNQRQNHRSPPPPQVKPEPAELPRLTGRIDTIFGGIAGGGDSRKERYIQSTEPLH</sequence>
<comment type="caution">
    <text evidence="3">The sequence shown here is derived from an EMBL/GenBank/DDBJ whole genome shotgun (WGS) entry which is preliminary data.</text>
</comment>
<feature type="domain" description="Retrotransposon gag" evidence="2">
    <location>
        <begin position="14"/>
        <end position="104"/>
    </location>
</feature>
<dbReference type="Pfam" id="PF03732">
    <property type="entry name" value="Retrotrans_gag"/>
    <property type="match status" value="1"/>
</dbReference>
<accession>A0AAV3PVH5</accession>
<organism evidence="3 4">
    <name type="scientific">Lithospermum erythrorhizon</name>
    <name type="common">Purple gromwell</name>
    <name type="synonym">Lithospermum officinale var. erythrorhizon</name>
    <dbReference type="NCBI Taxonomy" id="34254"/>
    <lineage>
        <taxon>Eukaryota</taxon>
        <taxon>Viridiplantae</taxon>
        <taxon>Streptophyta</taxon>
        <taxon>Embryophyta</taxon>
        <taxon>Tracheophyta</taxon>
        <taxon>Spermatophyta</taxon>
        <taxon>Magnoliopsida</taxon>
        <taxon>eudicotyledons</taxon>
        <taxon>Gunneridae</taxon>
        <taxon>Pentapetalae</taxon>
        <taxon>asterids</taxon>
        <taxon>lamiids</taxon>
        <taxon>Boraginales</taxon>
        <taxon>Boraginaceae</taxon>
        <taxon>Boraginoideae</taxon>
        <taxon>Lithospermeae</taxon>
        <taxon>Lithospermum</taxon>
    </lineage>
</organism>
<dbReference type="EMBL" id="BAABME010002721">
    <property type="protein sequence ID" value="GAA0155812.1"/>
    <property type="molecule type" value="Genomic_DNA"/>
</dbReference>